<organism evidence="1 2">
    <name type="scientific">Acinetobacter amyesii</name>
    <dbReference type="NCBI Taxonomy" id="2942470"/>
    <lineage>
        <taxon>Bacteria</taxon>
        <taxon>Pseudomonadati</taxon>
        <taxon>Pseudomonadota</taxon>
        <taxon>Gammaproteobacteria</taxon>
        <taxon>Moraxellales</taxon>
        <taxon>Moraxellaceae</taxon>
        <taxon>Acinetobacter</taxon>
    </lineage>
</organism>
<name>A0A1T1GPK6_9GAMM</name>
<reference evidence="1 2" key="1">
    <citation type="submission" date="2017-02" db="EMBL/GenBank/DDBJ databases">
        <title>Acinetobacter sp. ANC 4945, whole genome shotgun sequencing project.</title>
        <authorList>
            <person name="Radolfova-Krizova L."/>
            <person name="Al Atrouni A."/>
            <person name="Nemec A."/>
        </authorList>
    </citation>
    <scope>NUCLEOTIDE SEQUENCE [LARGE SCALE GENOMIC DNA]</scope>
    <source>
        <strain evidence="1 2">ANC 4945</strain>
    </source>
</reference>
<gene>
    <name evidence="1" type="ORF">B1202_16295</name>
</gene>
<protein>
    <recommendedName>
        <fullName evidence="3">AAA+ ATPase domain-containing protein</fullName>
    </recommendedName>
</protein>
<evidence type="ECO:0000313" key="2">
    <source>
        <dbReference type="Proteomes" id="UP000191160"/>
    </source>
</evidence>
<evidence type="ECO:0008006" key="3">
    <source>
        <dbReference type="Google" id="ProtNLM"/>
    </source>
</evidence>
<dbReference type="CDD" id="cd00267">
    <property type="entry name" value="ABC_ATPase"/>
    <property type="match status" value="1"/>
</dbReference>
<keyword evidence="2" id="KW-1185">Reference proteome</keyword>
<accession>A0A1T1GPK6</accession>
<evidence type="ECO:0000313" key="1">
    <source>
        <dbReference type="EMBL" id="OOV79534.1"/>
    </source>
</evidence>
<dbReference type="EMBL" id="MVKX01000014">
    <property type="protein sequence ID" value="OOV79534.1"/>
    <property type="molecule type" value="Genomic_DNA"/>
</dbReference>
<dbReference type="InterPro" id="IPR051396">
    <property type="entry name" value="Bact_Antivir_Def_Nuclease"/>
</dbReference>
<dbReference type="InterPro" id="IPR027417">
    <property type="entry name" value="P-loop_NTPase"/>
</dbReference>
<dbReference type="PANTHER" id="PTHR43581">
    <property type="entry name" value="ATP/GTP PHOSPHATASE"/>
    <property type="match status" value="1"/>
</dbReference>
<dbReference type="SUPFAM" id="SSF52540">
    <property type="entry name" value="P-loop containing nucleoside triphosphate hydrolases"/>
    <property type="match status" value="1"/>
</dbReference>
<comment type="caution">
    <text evidence="1">The sequence shown here is derived from an EMBL/GenBank/DDBJ whole genome shotgun (WGS) entry which is preliminary data.</text>
</comment>
<sequence>MVKILKLVKMSTLNLKIENLRGINTFEINVPIKKGIHIICGSNGIGKSTVMTTLSKIVYRNALNKYFKHSNNTAVISYAYENTTNTWKPNHKSSWSLTEKDESQISFDGIFESSFIYGNRFTDAHKSKIGKILSTKKEEFIDADQFVYEWLGFILKDNKKYYSNLKKTKSDFDLKKLDLSRPMYALITEDRIIHQCTMSSGEYLIISLLDYLKERLDTLKNDKQHEPAIVILDEADLALHPASQERLIEFFEEIYDKYNLCVYISTHSPVIISRINKEDIFLLDKDEKNNIEVTYNCYPGYAMRDVSLGYYFDRIILVEDVLAKAYIEKILRDKLSHLNALFQVICIGGYSGVINFHREAMRIRLGGAGCKIMSILDGDVETEVKQKFKDDIQAINLCFLPIDSLEKFLYINIIETKNRELFQKIESSFFRQKSLKTVINAHIQNTQNTSEKELKKGKKLWEELKSEALKQGATESRFIDFLCDLALKEVSNENLEKRLLSFLEKNT</sequence>
<dbReference type="AlphaFoldDB" id="A0A1T1GPK6"/>
<proteinExistence type="predicted"/>
<dbReference type="PANTHER" id="PTHR43581:SF2">
    <property type="entry name" value="EXCINUCLEASE ATPASE SUBUNIT"/>
    <property type="match status" value="1"/>
</dbReference>
<dbReference type="Gene3D" id="3.40.50.300">
    <property type="entry name" value="P-loop containing nucleotide triphosphate hydrolases"/>
    <property type="match status" value="1"/>
</dbReference>
<dbReference type="Proteomes" id="UP000191160">
    <property type="component" value="Unassembled WGS sequence"/>
</dbReference>